<dbReference type="AlphaFoldDB" id="A0A2Z4ADI2"/>
<proteinExistence type="predicted"/>
<dbReference type="Proteomes" id="UP000247465">
    <property type="component" value="Chromosome"/>
</dbReference>
<organism evidence="1 2">
    <name type="scientific">Candidatus Moanibacter tarae</name>
    <dbReference type="NCBI Taxonomy" id="2200854"/>
    <lineage>
        <taxon>Bacteria</taxon>
        <taxon>Pseudomonadati</taxon>
        <taxon>Verrucomicrobiota</taxon>
        <taxon>Opitutia</taxon>
        <taxon>Puniceicoccales</taxon>
        <taxon>Puniceicoccales incertae sedis</taxon>
        <taxon>Candidatus Moanibacter</taxon>
    </lineage>
</organism>
<gene>
    <name evidence="1" type="ORF">DF168_01312</name>
</gene>
<dbReference type="EMBL" id="CP029803">
    <property type="protein sequence ID" value="AWT60111.1"/>
    <property type="molecule type" value="Genomic_DNA"/>
</dbReference>
<sequence length="32" mass="3818">MDLYDIVVIPVSVSDFERSKIFLTGQNQYNYY</sequence>
<evidence type="ECO:0000313" key="2">
    <source>
        <dbReference type="Proteomes" id="UP000247465"/>
    </source>
</evidence>
<accession>A0A2Z4ADI2</accession>
<name>A0A2Z4ADI2_9BACT</name>
<dbReference type="KEGG" id="mtar:DF168_01312"/>
<evidence type="ECO:0000313" key="1">
    <source>
        <dbReference type="EMBL" id="AWT60111.1"/>
    </source>
</evidence>
<protein>
    <submittedName>
        <fullName evidence="1">Uncharacterized protein</fullName>
    </submittedName>
</protein>
<reference evidence="1 2" key="1">
    <citation type="submission" date="2018-06" db="EMBL/GenBank/DDBJ databases">
        <title>Draft Genome Sequence of a Novel Marine Bacterium Related to the Verrucomicrobia.</title>
        <authorList>
            <person name="Vosseberg J."/>
            <person name="Martijn J."/>
            <person name="Ettema T.J.G."/>
        </authorList>
    </citation>
    <scope>NUCLEOTIDE SEQUENCE [LARGE SCALE GENOMIC DNA]</scope>
    <source>
        <strain evidence="1">TARA_B100001123</strain>
    </source>
</reference>